<reference evidence="1" key="1">
    <citation type="submission" date="2020-11" db="EMBL/GenBank/DDBJ databases">
        <authorList>
            <person name="Whitehead M."/>
        </authorList>
    </citation>
    <scope>NUCLEOTIDE SEQUENCE</scope>
    <source>
        <strain evidence="1">EGII</strain>
    </source>
</reference>
<accession>A0A811UQY8</accession>
<dbReference type="Proteomes" id="UP000606786">
    <property type="component" value="Unassembled WGS sequence"/>
</dbReference>
<organism evidence="1 2">
    <name type="scientific">Ceratitis capitata</name>
    <name type="common">Mediterranean fruit fly</name>
    <name type="synonym">Tephritis capitata</name>
    <dbReference type="NCBI Taxonomy" id="7213"/>
    <lineage>
        <taxon>Eukaryota</taxon>
        <taxon>Metazoa</taxon>
        <taxon>Ecdysozoa</taxon>
        <taxon>Arthropoda</taxon>
        <taxon>Hexapoda</taxon>
        <taxon>Insecta</taxon>
        <taxon>Pterygota</taxon>
        <taxon>Neoptera</taxon>
        <taxon>Endopterygota</taxon>
        <taxon>Diptera</taxon>
        <taxon>Brachycera</taxon>
        <taxon>Muscomorpha</taxon>
        <taxon>Tephritoidea</taxon>
        <taxon>Tephritidae</taxon>
        <taxon>Ceratitis</taxon>
        <taxon>Ceratitis</taxon>
    </lineage>
</organism>
<evidence type="ECO:0000313" key="1">
    <source>
        <dbReference type="EMBL" id="CAD7000187.1"/>
    </source>
</evidence>
<dbReference type="AlphaFoldDB" id="A0A811UQY8"/>
<evidence type="ECO:0000313" key="2">
    <source>
        <dbReference type="Proteomes" id="UP000606786"/>
    </source>
</evidence>
<sequence>DCCQLFKCIQAPPRLSIGKCGFVIKLNENKSLPKEFAPAHTAVINYGMLDVGNSFKIV</sequence>
<name>A0A811UQY8_CERCA</name>
<dbReference type="EMBL" id="CAJHJT010000012">
    <property type="protein sequence ID" value="CAD7000187.1"/>
    <property type="molecule type" value="Genomic_DNA"/>
</dbReference>
<comment type="caution">
    <text evidence="1">The sequence shown here is derived from an EMBL/GenBank/DDBJ whole genome shotgun (WGS) entry which is preliminary data.</text>
</comment>
<proteinExistence type="predicted"/>
<protein>
    <submittedName>
        <fullName evidence="1">(Mediterranean fruit fly) hypothetical protein</fullName>
    </submittedName>
</protein>
<keyword evidence="2" id="KW-1185">Reference proteome</keyword>
<gene>
    <name evidence="1" type="ORF">CCAP1982_LOCUS8680</name>
</gene>
<feature type="non-terminal residue" evidence="1">
    <location>
        <position position="58"/>
    </location>
</feature>
<feature type="non-terminal residue" evidence="1">
    <location>
        <position position="1"/>
    </location>
</feature>